<dbReference type="EMBL" id="GBRH01214399">
    <property type="protein sequence ID" value="JAD83496.1"/>
    <property type="molecule type" value="Transcribed_RNA"/>
</dbReference>
<name>A0A0A9D6R6_ARUDO</name>
<organism evidence="1">
    <name type="scientific">Arundo donax</name>
    <name type="common">Giant reed</name>
    <name type="synonym">Donax arundinaceus</name>
    <dbReference type="NCBI Taxonomy" id="35708"/>
    <lineage>
        <taxon>Eukaryota</taxon>
        <taxon>Viridiplantae</taxon>
        <taxon>Streptophyta</taxon>
        <taxon>Embryophyta</taxon>
        <taxon>Tracheophyta</taxon>
        <taxon>Spermatophyta</taxon>
        <taxon>Magnoliopsida</taxon>
        <taxon>Liliopsida</taxon>
        <taxon>Poales</taxon>
        <taxon>Poaceae</taxon>
        <taxon>PACMAD clade</taxon>
        <taxon>Arundinoideae</taxon>
        <taxon>Arundineae</taxon>
        <taxon>Arundo</taxon>
    </lineage>
</organism>
<reference evidence="1" key="1">
    <citation type="submission" date="2014-09" db="EMBL/GenBank/DDBJ databases">
        <authorList>
            <person name="Magalhaes I.L.F."/>
            <person name="Oliveira U."/>
            <person name="Santos F.R."/>
            <person name="Vidigal T.H.D.A."/>
            <person name="Brescovit A.D."/>
            <person name="Santos A.J."/>
        </authorList>
    </citation>
    <scope>NUCLEOTIDE SEQUENCE</scope>
    <source>
        <tissue evidence="1">Shoot tissue taken approximately 20 cm above the soil surface</tissue>
    </source>
</reference>
<sequence length="74" mass="9011">MPPLWCRLDRMWFGHPGIMEGTMTRQPFLCPMDHVFEVHVMLKDLPEKEFGPHIDFREYSFFENLSLPKQFRIR</sequence>
<reference evidence="1" key="2">
    <citation type="journal article" date="2015" name="Data Brief">
        <title>Shoot transcriptome of the giant reed, Arundo donax.</title>
        <authorList>
            <person name="Barrero R.A."/>
            <person name="Guerrero F.D."/>
            <person name="Moolhuijzen P."/>
            <person name="Goolsby J.A."/>
            <person name="Tidwell J."/>
            <person name="Bellgard S.E."/>
            <person name="Bellgard M.I."/>
        </authorList>
    </citation>
    <scope>NUCLEOTIDE SEQUENCE</scope>
    <source>
        <tissue evidence="1">Shoot tissue taken approximately 20 cm above the soil surface</tissue>
    </source>
</reference>
<proteinExistence type="predicted"/>
<dbReference type="PANTHER" id="PTHR46936:SF1">
    <property type="entry name" value="ARABINOSYLTRANSFERASE XEG113"/>
    <property type="match status" value="1"/>
</dbReference>
<dbReference type="GO" id="GO:0005794">
    <property type="term" value="C:Golgi apparatus"/>
    <property type="evidence" value="ECO:0007669"/>
    <property type="project" value="TreeGrafter"/>
</dbReference>
<accession>A0A0A9D6R6</accession>
<dbReference type="GO" id="GO:0052325">
    <property type="term" value="P:cell wall pectin biosynthetic process"/>
    <property type="evidence" value="ECO:0007669"/>
    <property type="project" value="TreeGrafter"/>
</dbReference>
<dbReference type="GO" id="GO:0052636">
    <property type="term" value="F:arabinosyltransferase activity"/>
    <property type="evidence" value="ECO:0007669"/>
    <property type="project" value="TreeGrafter"/>
</dbReference>
<dbReference type="PANTHER" id="PTHR46936">
    <property type="entry name" value="ARABINOSYLTRANSFERASE XEG113"/>
    <property type="match status" value="1"/>
</dbReference>
<dbReference type="AlphaFoldDB" id="A0A0A9D6R6"/>
<dbReference type="InterPro" id="IPR053250">
    <property type="entry name" value="Glycosyltransferase_77"/>
</dbReference>
<protein>
    <submittedName>
        <fullName evidence="1">Uncharacterized protein</fullName>
    </submittedName>
</protein>
<evidence type="ECO:0000313" key="1">
    <source>
        <dbReference type="EMBL" id="JAD83496.1"/>
    </source>
</evidence>